<sequence>MSAQPSNGSQGSMFALTVSLHSPKGRGLKLRSFKNAMKDVGWHNDMQKEVWTFEDNDTWAMESFPPRKKGLGSK</sequence>
<keyword evidence="2" id="KW-1185">Reference proteome</keyword>
<gene>
    <name evidence="1" type="ORF">J1N35_011486</name>
</gene>
<proteinExistence type="predicted"/>
<dbReference type="OrthoDB" id="1738684at2759"/>
<dbReference type="AlphaFoldDB" id="A0A9D3W4B5"/>
<name>A0A9D3W4B5_9ROSI</name>
<organism evidence="1 2">
    <name type="scientific">Gossypium stocksii</name>
    <dbReference type="NCBI Taxonomy" id="47602"/>
    <lineage>
        <taxon>Eukaryota</taxon>
        <taxon>Viridiplantae</taxon>
        <taxon>Streptophyta</taxon>
        <taxon>Embryophyta</taxon>
        <taxon>Tracheophyta</taxon>
        <taxon>Spermatophyta</taxon>
        <taxon>Magnoliopsida</taxon>
        <taxon>eudicotyledons</taxon>
        <taxon>Gunneridae</taxon>
        <taxon>Pentapetalae</taxon>
        <taxon>rosids</taxon>
        <taxon>malvids</taxon>
        <taxon>Malvales</taxon>
        <taxon>Malvaceae</taxon>
        <taxon>Malvoideae</taxon>
        <taxon>Gossypium</taxon>
    </lineage>
</organism>
<protein>
    <submittedName>
        <fullName evidence="1">Uncharacterized protein</fullName>
    </submittedName>
</protein>
<accession>A0A9D3W4B5</accession>
<reference evidence="1 2" key="1">
    <citation type="journal article" date="2021" name="Plant Biotechnol. J.">
        <title>Multi-omics assisted identification of the key and species-specific regulatory components of drought-tolerant mechanisms in Gossypium stocksii.</title>
        <authorList>
            <person name="Yu D."/>
            <person name="Ke L."/>
            <person name="Zhang D."/>
            <person name="Wu Y."/>
            <person name="Sun Y."/>
            <person name="Mei J."/>
            <person name="Sun J."/>
            <person name="Sun Y."/>
        </authorList>
    </citation>
    <scope>NUCLEOTIDE SEQUENCE [LARGE SCALE GENOMIC DNA]</scope>
    <source>
        <strain evidence="2">cv. E1</strain>
        <tissue evidence="1">Leaf</tissue>
    </source>
</reference>
<evidence type="ECO:0000313" key="2">
    <source>
        <dbReference type="Proteomes" id="UP000828251"/>
    </source>
</evidence>
<evidence type="ECO:0000313" key="1">
    <source>
        <dbReference type="EMBL" id="KAH1107718.1"/>
    </source>
</evidence>
<dbReference type="Proteomes" id="UP000828251">
    <property type="component" value="Unassembled WGS sequence"/>
</dbReference>
<dbReference type="EMBL" id="JAIQCV010000004">
    <property type="protein sequence ID" value="KAH1107718.1"/>
    <property type="molecule type" value="Genomic_DNA"/>
</dbReference>
<comment type="caution">
    <text evidence="1">The sequence shown here is derived from an EMBL/GenBank/DDBJ whole genome shotgun (WGS) entry which is preliminary data.</text>
</comment>